<dbReference type="EMBL" id="WHJF01000123">
    <property type="protein sequence ID" value="NHZ66275.1"/>
    <property type="molecule type" value="Genomic_DNA"/>
</dbReference>
<organism evidence="1 2">
    <name type="scientific">Massilia genomosp. 1</name>
    <dbReference type="NCBI Taxonomy" id="2609280"/>
    <lineage>
        <taxon>Bacteria</taxon>
        <taxon>Pseudomonadati</taxon>
        <taxon>Pseudomonadota</taxon>
        <taxon>Betaproteobacteria</taxon>
        <taxon>Burkholderiales</taxon>
        <taxon>Oxalobacteraceae</taxon>
        <taxon>Telluria group</taxon>
        <taxon>Massilia</taxon>
    </lineage>
</organism>
<evidence type="ECO:0000313" key="2">
    <source>
        <dbReference type="Proteomes" id="UP000610594"/>
    </source>
</evidence>
<dbReference type="RefSeq" id="WP_222853109.1">
    <property type="nucleotide sequence ID" value="NZ_WHJF01000123.1"/>
</dbReference>
<protein>
    <submittedName>
        <fullName evidence="1">Uncharacterized protein</fullName>
    </submittedName>
</protein>
<comment type="caution">
    <text evidence="1">The sequence shown here is derived from an EMBL/GenBank/DDBJ whole genome shotgun (WGS) entry which is preliminary data.</text>
</comment>
<gene>
    <name evidence="1" type="ORF">F1735_28960</name>
</gene>
<accession>A0ABX0N2J1</accession>
<keyword evidence="2" id="KW-1185">Reference proteome</keyword>
<name>A0ABX0N2J1_9BURK</name>
<sequence length="89" mass="9807">MLAEEFLDVFQLEVSHDLDVLCLSYLTAPKSALNSEVAMLGHPRAALLAFGVAVLAHNVPAVIERAIMIRHRLEQGGKIELSASISRWR</sequence>
<dbReference type="Proteomes" id="UP000610594">
    <property type="component" value="Unassembled WGS sequence"/>
</dbReference>
<evidence type="ECO:0000313" key="1">
    <source>
        <dbReference type="EMBL" id="NHZ66275.1"/>
    </source>
</evidence>
<reference evidence="1 2" key="1">
    <citation type="submission" date="2019-10" db="EMBL/GenBank/DDBJ databases">
        <title>Taxonomy of Antarctic Massilia spp.: description of Massilia rubra sp. nov., Massilia aquatica sp. nov., Massilia mucilaginosa sp. nov., Massilia frigida sp. nov. isolated from streams, lakes and regoliths.</title>
        <authorList>
            <person name="Holochova P."/>
            <person name="Sedlacek I."/>
            <person name="Kralova S."/>
            <person name="Maslanova I."/>
            <person name="Busse H.-J."/>
            <person name="Stankova E."/>
            <person name="Vrbovska V."/>
            <person name="Kovarovic V."/>
            <person name="Bartak M."/>
            <person name="Svec P."/>
            <person name="Pantucek R."/>
        </authorList>
    </citation>
    <scope>NUCLEOTIDE SEQUENCE [LARGE SCALE GENOMIC DNA]</scope>
    <source>
        <strain evidence="1 2">CCM 8694</strain>
    </source>
</reference>
<proteinExistence type="predicted"/>